<keyword evidence="7" id="KW-1185">Reference proteome</keyword>
<dbReference type="EMBL" id="FO082056">
    <property type="protein sequence ID" value="CCE78673.1"/>
    <property type="molecule type" value="Genomic_DNA"/>
</dbReference>
<feature type="compositionally biased region" description="Low complexity" evidence="4">
    <location>
        <begin position="116"/>
        <end position="129"/>
    </location>
</feature>
<dbReference type="GO" id="GO:0003729">
    <property type="term" value="F:mRNA binding"/>
    <property type="evidence" value="ECO:0007669"/>
    <property type="project" value="TreeGrafter"/>
</dbReference>
<dbReference type="FunFam" id="3.30.70.330:FF:000029">
    <property type="entry name" value="U2 small nuclear ribonucleoprotein B"/>
    <property type="match status" value="1"/>
</dbReference>
<evidence type="ECO:0000313" key="7">
    <source>
        <dbReference type="Proteomes" id="UP000005222"/>
    </source>
</evidence>
<evidence type="ECO:0000259" key="5">
    <source>
        <dbReference type="PROSITE" id="PS50102"/>
    </source>
</evidence>
<dbReference type="PANTHER" id="PTHR13952">
    <property type="entry name" value="U1 SMALL NUCLEAR RIBONUCLEOPROTEIN 70 KD"/>
    <property type="match status" value="1"/>
</dbReference>
<dbReference type="HOGENOM" id="CLU_041869_0_1_1"/>
<dbReference type="GO" id="GO:0000398">
    <property type="term" value="P:mRNA splicing, via spliceosome"/>
    <property type="evidence" value="ECO:0007669"/>
    <property type="project" value="TreeGrafter"/>
</dbReference>
<dbReference type="InterPro" id="IPR000504">
    <property type="entry name" value="RRM_dom"/>
</dbReference>
<dbReference type="STRING" id="559304.G8YPT8"/>
<dbReference type="InterPro" id="IPR012677">
    <property type="entry name" value="Nucleotide-bd_a/b_plait_sf"/>
</dbReference>
<evidence type="ECO:0000313" key="6">
    <source>
        <dbReference type="EMBL" id="CCE78673.1"/>
    </source>
</evidence>
<evidence type="ECO:0000256" key="3">
    <source>
        <dbReference type="PROSITE-ProRule" id="PRU00176"/>
    </source>
</evidence>
<accession>G8YPT8</accession>
<feature type="domain" description="RRM" evidence="5">
    <location>
        <begin position="144"/>
        <end position="218"/>
    </location>
</feature>
<sequence length="218" mass="25149">MTQDIETIYVRNLNDRISLNKLKPALEEKFQAYGRIIQLTAHKNLKMKGQAFITFESSESSKNAVEKANNIILFGKPMQVSFAKSNSDNFYLQVEQNEEPVQERKRHKAELSEKQTASNTKPTKAASKASTKDLQSWKDIPPNKILLLQNLRNDTTNQELNEYFDAYDGFINLRLVKIRNLCFVEFENESASTKCLENADYERLKSFGDHIILTYAKK</sequence>
<dbReference type="AlphaFoldDB" id="G8YPT8"/>
<feature type="region of interest" description="Disordered" evidence="4">
    <location>
        <begin position="97"/>
        <end position="133"/>
    </location>
</feature>
<dbReference type="SMART" id="SM00360">
    <property type="entry name" value="RRM"/>
    <property type="match status" value="2"/>
</dbReference>
<name>G8YPT8_PICSO</name>
<dbReference type="Gene3D" id="3.30.70.330">
    <property type="match status" value="2"/>
</dbReference>
<dbReference type="InterPro" id="IPR051183">
    <property type="entry name" value="U1_U11-U12_snRNP_70-35kDa"/>
</dbReference>
<dbReference type="GO" id="GO:0017069">
    <property type="term" value="F:snRNA binding"/>
    <property type="evidence" value="ECO:0007669"/>
    <property type="project" value="TreeGrafter"/>
</dbReference>
<organism evidence="6 7">
    <name type="scientific">Pichia sorbitophila (strain ATCC MYA-4447 / BCRC 22081 / CBS 7064 / NBRC 10061 / NRRL Y-12695)</name>
    <name type="common">Hybrid yeast</name>
    <dbReference type="NCBI Taxonomy" id="559304"/>
    <lineage>
        <taxon>Eukaryota</taxon>
        <taxon>Fungi</taxon>
        <taxon>Dikarya</taxon>
        <taxon>Ascomycota</taxon>
        <taxon>Saccharomycotina</taxon>
        <taxon>Pichiomycetes</taxon>
        <taxon>Debaryomycetaceae</taxon>
        <taxon>Millerozyma</taxon>
    </lineage>
</organism>
<dbReference type="InterPro" id="IPR035979">
    <property type="entry name" value="RBD_domain_sf"/>
</dbReference>
<dbReference type="SUPFAM" id="SSF54928">
    <property type="entry name" value="RNA-binding domain, RBD"/>
    <property type="match status" value="1"/>
</dbReference>
<dbReference type="eggNOG" id="KOG4206">
    <property type="taxonomic scope" value="Eukaryota"/>
</dbReference>
<dbReference type="OrthoDB" id="266020at2759"/>
<evidence type="ECO:0000256" key="1">
    <source>
        <dbReference type="ARBA" id="ARBA00004123"/>
    </source>
</evidence>
<dbReference type="GO" id="GO:0071011">
    <property type="term" value="C:precatalytic spliceosome"/>
    <property type="evidence" value="ECO:0007669"/>
    <property type="project" value="TreeGrafter"/>
</dbReference>
<dbReference type="FunCoup" id="G8YPT8">
    <property type="interactions" value="370"/>
</dbReference>
<evidence type="ECO:0000256" key="2">
    <source>
        <dbReference type="ARBA" id="ARBA00023242"/>
    </source>
</evidence>
<keyword evidence="2" id="KW-0539">Nucleus</keyword>
<dbReference type="Pfam" id="PF00076">
    <property type="entry name" value="RRM_1"/>
    <property type="match status" value="2"/>
</dbReference>
<proteinExistence type="predicted"/>
<protein>
    <submittedName>
        <fullName evidence="6">Piso0_000700 protein</fullName>
    </submittedName>
</protein>
<comment type="subcellular location">
    <subcellularLocation>
        <location evidence="1">Nucleus</location>
    </subcellularLocation>
</comment>
<dbReference type="InParanoid" id="G8YPT8"/>
<feature type="domain" description="RRM" evidence="5">
    <location>
        <begin position="6"/>
        <end position="85"/>
    </location>
</feature>
<dbReference type="OMA" id="VRMIPTK"/>
<reference evidence="6 7" key="1">
    <citation type="journal article" date="2012" name="G3 (Bethesda)">
        <title>Pichia sorbitophila, an interspecies yeast hybrid reveals early steps of genome resolution following polyploidization.</title>
        <authorList>
            <person name="Leh Louis V."/>
            <person name="Despons L."/>
            <person name="Friedrich A."/>
            <person name="Martin T."/>
            <person name="Durrens P."/>
            <person name="Casaregola S."/>
            <person name="Neuveglise C."/>
            <person name="Fairhead C."/>
            <person name="Marck C."/>
            <person name="Cruz J.A."/>
            <person name="Straub M.L."/>
            <person name="Kugler V."/>
            <person name="Sacerdot C."/>
            <person name="Uzunov Z."/>
            <person name="Thierry A."/>
            <person name="Weiss S."/>
            <person name="Bleykasten C."/>
            <person name="De Montigny J."/>
            <person name="Jacques N."/>
            <person name="Jung P."/>
            <person name="Lemaire M."/>
            <person name="Mallet S."/>
            <person name="Morel G."/>
            <person name="Richard G.F."/>
            <person name="Sarkar A."/>
            <person name="Savel G."/>
            <person name="Schacherer J."/>
            <person name="Seret M.L."/>
            <person name="Talla E."/>
            <person name="Samson G."/>
            <person name="Jubin C."/>
            <person name="Poulain J."/>
            <person name="Vacherie B."/>
            <person name="Barbe V."/>
            <person name="Pelletier E."/>
            <person name="Sherman D.J."/>
            <person name="Westhof E."/>
            <person name="Weissenbach J."/>
            <person name="Baret P.V."/>
            <person name="Wincker P."/>
            <person name="Gaillardin C."/>
            <person name="Dujon B."/>
            <person name="Souciet J.L."/>
        </authorList>
    </citation>
    <scope>NUCLEOTIDE SEQUENCE [LARGE SCALE GENOMIC DNA]</scope>
    <source>
        <strain evidence="7">ATCC MYA-4447 / BCRC 22081 / CBS 7064 / NBRC 10061 / NRRL Y-12695</strain>
    </source>
</reference>
<keyword evidence="3" id="KW-0694">RNA-binding</keyword>
<dbReference type="PROSITE" id="PS50102">
    <property type="entry name" value="RRM"/>
    <property type="match status" value="2"/>
</dbReference>
<gene>
    <name evidence="6" type="primary">Piso0_000700</name>
    <name evidence="6" type="ORF">GNLVRS01_PISO0D02225g</name>
</gene>
<dbReference type="Proteomes" id="UP000005222">
    <property type="component" value="Chromosome D"/>
</dbReference>
<dbReference type="CDD" id="cd12247">
    <property type="entry name" value="RRM2_U1A_like"/>
    <property type="match status" value="1"/>
</dbReference>
<evidence type="ECO:0000256" key="4">
    <source>
        <dbReference type="SAM" id="MobiDB-lite"/>
    </source>
</evidence>